<gene>
    <name evidence="1" type="ORF">LOK49_LG03G00852</name>
</gene>
<reference evidence="1 2" key="1">
    <citation type="journal article" date="2022" name="Plant J.">
        <title>Chromosome-level genome of Camellia lanceoleosa provides a valuable resource for understanding genome evolution and self-incompatibility.</title>
        <authorList>
            <person name="Gong W."/>
            <person name="Xiao S."/>
            <person name="Wang L."/>
            <person name="Liao Z."/>
            <person name="Chang Y."/>
            <person name="Mo W."/>
            <person name="Hu G."/>
            <person name="Li W."/>
            <person name="Zhao G."/>
            <person name="Zhu H."/>
            <person name="Hu X."/>
            <person name="Ji K."/>
            <person name="Xiang X."/>
            <person name="Song Q."/>
            <person name="Yuan D."/>
            <person name="Jin S."/>
            <person name="Zhang L."/>
        </authorList>
    </citation>
    <scope>NUCLEOTIDE SEQUENCE [LARGE SCALE GENOMIC DNA]</scope>
    <source>
        <strain evidence="1">SQ_2022a</strain>
    </source>
</reference>
<proteinExistence type="predicted"/>
<evidence type="ECO:0000313" key="2">
    <source>
        <dbReference type="Proteomes" id="UP001060215"/>
    </source>
</evidence>
<dbReference type="Proteomes" id="UP001060215">
    <property type="component" value="Chromosome 6"/>
</dbReference>
<sequence>MYKKKITRVNLKEKSQYSNIFFAKAPTTLFTLKLRCSGVCPDDHPVKSELERLRLYQEKLQRFIDLSKALLRLSTTLNNQAASRFMEHSLPDLILEQRQSMRDISRAEDLKIKYVE</sequence>
<accession>A0ACC0IG82</accession>
<organism evidence="1 2">
    <name type="scientific">Camellia lanceoleosa</name>
    <dbReference type="NCBI Taxonomy" id="1840588"/>
    <lineage>
        <taxon>Eukaryota</taxon>
        <taxon>Viridiplantae</taxon>
        <taxon>Streptophyta</taxon>
        <taxon>Embryophyta</taxon>
        <taxon>Tracheophyta</taxon>
        <taxon>Spermatophyta</taxon>
        <taxon>Magnoliopsida</taxon>
        <taxon>eudicotyledons</taxon>
        <taxon>Gunneridae</taxon>
        <taxon>Pentapetalae</taxon>
        <taxon>asterids</taxon>
        <taxon>Ericales</taxon>
        <taxon>Theaceae</taxon>
        <taxon>Camellia</taxon>
    </lineage>
</organism>
<protein>
    <submittedName>
        <fullName evidence="1">Nuclear nucleic acid-binding protein C1D</fullName>
    </submittedName>
</protein>
<keyword evidence="2" id="KW-1185">Reference proteome</keyword>
<dbReference type="EMBL" id="CM045763">
    <property type="protein sequence ID" value="KAI8024520.1"/>
    <property type="molecule type" value="Genomic_DNA"/>
</dbReference>
<evidence type="ECO:0000313" key="1">
    <source>
        <dbReference type="EMBL" id="KAI8024520.1"/>
    </source>
</evidence>
<comment type="caution">
    <text evidence="1">The sequence shown here is derived from an EMBL/GenBank/DDBJ whole genome shotgun (WGS) entry which is preliminary data.</text>
</comment>
<name>A0ACC0IG82_9ERIC</name>